<feature type="signal peptide" evidence="4">
    <location>
        <begin position="1"/>
        <end position="27"/>
    </location>
</feature>
<proteinExistence type="inferred from homology"/>
<organism evidence="7 8">
    <name type="scientific">Parendozoicomonas callyspongiae</name>
    <dbReference type="NCBI Taxonomy" id="2942213"/>
    <lineage>
        <taxon>Bacteria</taxon>
        <taxon>Pseudomonadati</taxon>
        <taxon>Pseudomonadota</taxon>
        <taxon>Gammaproteobacteria</taxon>
        <taxon>Oceanospirillales</taxon>
        <taxon>Endozoicomonadaceae</taxon>
        <taxon>Parendozoicomonas</taxon>
    </lineage>
</organism>
<dbReference type="RefSeq" id="WP_249699617.1">
    <property type="nucleotide sequence ID" value="NZ_JAMFLX010000013.1"/>
</dbReference>
<dbReference type="InterPro" id="IPR038445">
    <property type="entry name" value="NCDase_C_sf"/>
</dbReference>
<dbReference type="Pfam" id="PF17048">
    <property type="entry name" value="Ceramidse_alk_C"/>
    <property type="match status" value="1"/>
</dbReference>
<dbReference type="InterPro" id="IPR031329">
    <property type="entry name" value="NEUT/ALK_ceramidase_N"/>
</dbReference>
<comment type="similarity">
    <text evidence="1 3">Belongs to the neutral ceramidase family.</text>
</comment>
<evidence type="ECO:0000259" key="5">
    <source>
        <dbReference type="Pfam" id="PF04734"/>
    </source>
</evidence>
<evidence type="ECO:0000256" key="4">
    <source>
        <dbReference type="SAM" id="SignalP"/>
    </source>
</evidence>
<keyword evidence="3" id="KW-0443">Lipid metabolism</keyword>
<evidence type="ECO:0000256" key="3">
    <source>
        <dbReference type="RuleBase" id="RU366019"/>
    </source>
</evidence>
<feature type="chain" id="PRO_5046780699" description="Neutral ceramidase" evidence="4">
    <location>
        <begin position="28"/>
        <end position="675"/>
    </location>
</feature>
<comment type="catalytic activity">
    <reaction evidence="3">
        <text>an N-acylsphing-4-enine + H2O = sphing-4-enine + a fatty acid</text>
        <dbReference type="Rhea" id="RHEA:20856"/>
        <dbReference type="ChEBI" id="CHEBI:15377"/>
        <dbReference type="ChEBI" id="CHEBI:28868"/>
        <dbReference type="ChEBI" id="CHEBI:52639"/>
        <dbReference type="ChEBI" id="CHEBI:57756"/>
        <dbReference type="EC" id="3.5.1.23"/>
    </reaction>
</comment>
<feature type="domain" description="Neutral/alkaline non-lysosomal ceramidase C-terminal" evidence="6">
    <location>
        <begin position="511"/>
        <end position="674"/>
    </location>
</feature>
<dbReference type="PANTHER" id="PTHR12670:SF1">
    <property type="entry name" value="NEUTRAL CERAMIDASE"/>
    <property type="match status" value="1"/>
</dbReference>
<evidence type="ECO:0000259" key="6">
    <source>
        <dbReference type="Pfam" id="PF17048"/>
    </source>
</evidence>
<dbReference type="Proteomes" id="UP001203338">
    <property type="component" value="Unassembled WGS sequence"/>
</dbReference>
<evidence type="ECO:0000313" key="8">
    <source>
        <dbReference type="Proteomes" id="UP001203338"/>
    </source>
</evidence>
<dbReference type="Gene3D" id="2.60.40.2300">
    <property type="entry name" value="Neutral/alkaline non-lysosomal ceramidase, C-terminal domain"/>
    <property type="match status" value="1"/>
</dbReference>
<evidence type="ECO:0000313" key="7">
    <source>
        <dbReference type="EMBL" id="MCL6270407.1"/>
    </source>
</evidence>
<accession>A0ABT0PGB0</accession>
<feature type="domain" description="Neutral/alkaline non-lysosomal ceramidase N-terminal" evidence="5">
    <location>
        <begin position="33"/>
        <end position="509"/>
    </location>
</feature>
<comment type="caution">
    <text evidence="7">The sequence shown here is derived from an EMBL/GenBank/DDBJ whole genome shotgun (WGS) entry which is preliminary data.</text>
</comment>
<dbReference type="Pfam" id="PF04734">
    <property type="entry name" value="Ceramidase_alk"/>
    <property type="match status" value="1"/>
</dbReference>
<dbReference type="InterPro" id="IPR006823">
    <property type="entry name" value="Ceramidase_alk"/>
</dbReference>
<dbReference type="EMBL" id="JAMFLX010000013">
    <property type="protein sequence ID" value="MCL6270407.1"/>
    <property type="molecule type" value="Genomic_DNA"/>
</dbReference>
<keyword evidence="3" id="KW-0746">Sphingolipid metabolism</keyword>
<evidence type="ECO:0000256" key="2">
    <source>
        <dbReference type="ARBA" id="ARBA00022801"/>
    </source>
</evidence>
<name>A0ABT0PGB0_9GAMM</name>
<dbReference type="InterPro" id="IPR031331">
    <property type="entry name" value="NEUT/ALK_ceramidase_C"/>
</dbReference>
<reference evidence="7 8" key="1">
    <citation type="submission" date="2022-05" db="EMBL/GenBank/DDBJ databases">
        <authorList>
            <person name="Park J.-S."/>
        </authorList>
    </citation>
    <scope>NUCLEOTIDE SEQUENCE [LARGE SCALE GENOMIC DNA]</scope>
    <source>
        <strain evidence="7 8">2012CJ34-2</strain>
    </source>
</reference>
<dbReference type="EC" id="3.5.1.23" evidence="3"/>
<protein>
    <recommendedName>
        <fullName evidence="3">Neutral ceramidase</fullName>
        <ecNumber evidence="3">3.5.1.23</ecNumber>
    </recommendedName>
</protein>
<dbReference type="PANTHER" id="PTHR12670">
    <property type="entry name" value="CERAMIDASE"/>
    <property type="match status" value="1"/>
</dbReference>
<gene>
    <name evidence="7" type="ORF">M3P05_10795</name>
</gene>
<keyword evidence="4" id="KW-0732">Signal</keyword>
<keyword evidence="8" id="KW-1185">Reference proteome</keyword>
<keyword evidence="2 3" id="KW-0378">Hydrolase</keyword>
<evidence type="ECO:0000256" key="1">
    <source>
        <dbReference type="ARBA" id="ARBA00009835"/>
    </source>
</evidence>
<sequence>MRIISATRLWQYFALCLIPLLSSFSFASDIDNYHIGVGKWDISGTAAEIGMMGYADIKQKSSGIHTRQYARAFIVAEPYGKRVVFVNVDAGMVFQSVKQAVTAKLEQLYPGLYSDDNVVLSATHTHSSIGGQSHYTLYNFTIGGHIEQNFDVMVEGIIAAIGQAHNSLAPGRIYISKGELHNASINRSIKAYENNPAEERSRYGSSIDPDMYTLRFMQADKPIGAINWFSVHPTSMSISNTLLSSDHKGYAQYLFENKMAELGHDDFVAAFAQGNNGDVTSNLWLNGSGPTANEFENTRIIGERQFNSAWNLYSTGDIQLEGPIDFRFTYRDYSKQVVDGSYFADGQPRQTCTAALGYSFAAGSTEDASPVDVPWYEGQIEPNLLSKILSTLIFFPTQEDRECQLPKPVLLATGRGIPYPWTPEVLPASILRIGQFAVLAVPGEFTVMSGRRIRNAALNELTGKVEYAAIAGLSNAYAGYVTTPEEYALQHYEGGSTHFGPWTLPAYQQTFATMASAMREGEAITDETQPRDLSGFQLNFTTGVVYDQTPIGKRFGQVVEKDEVKSVYSPGQQVQVRFWTGHPRNDLKTNDTYLEVQRWSGSEWRTVAVDNDWETKYNWKRIDGFWGTSQAIIQWQIPEGTPSGKYRIVHKGNKETIFTGKIKAFTGTSPEFMVQ</sequence>